<dbReference type="PANTHER" id="PTHR43853">
    <property type="entry name" value="3-KETOACYL-COA THIOLASE, PEROXISOMAL"/>
    <property type="match status" value="1"/>
</dbReference>
<evidence type="ECO:0000256" key="4">
    <source>
        <dbReference type="ARBA" id="ARBA00023315"/>
    </source>
</evidence>
<dbReference type="OrthoDB" id="5404651at2759"/>
<organism evidence="9 10">
    <name type="scientific">Ganoderma sinense ZZ0214-1</name>
    <dbReference type="NCBI Taxonomy" id="1077348"/>
    <lineage>
        <taxon>Eukaryota</taxon>
        <taxon>Fungi</taxon>
        <taxon>Dikarya</taxon>
        <taxon>Basidiomycota</taxon>
        <taxon>Agaricomycotina</taxon>
        <taxon>Agaricomycetes</taxon>
        <taxon>Polyporales</taxon>
        <taxon>Polyporaceae</taxon>
        <taxon>Ganoderma</taxon>
    </lineage>
</organism>
<keyword evidence="3 6" id="KW-0808">Transferase</keyword>
<evidence type="ECO:0000256" key="5">
    <source>
        <dbReference type="ARBA" id="ARBA00047605"/>
    </source>
</evidence>
<dbReference type="PIRSF" id="PIRSF000429">
    <property type="entry name" value="Ac-CoA_Ac_transf"/>
    <property type="match status" value="1"/>
</dbReference>
<keyword evidence="4 6" id="KW-0012">Acyltransferase</keyword>
<evidence type="ECO:0000259" key="7">
    <source>
        <dbReference type="Pfam" id="PF00108"/>
    </source>
</evidence>
<feature type="domain" description="Thiolase N-terminal" evidence="7">
    <location>
        <begin position="32"/>
        <end position="286"/>
    </location>
</feature>
<dbReference type="SUPFAM" id="SSF53901">
    <property type="entry name" value="Thiolase-like"/>
    <property type="match status" value="2"/>
</dbReference>
<dbReference type="AlphaFoldDB" id="A0A2G8SDA3"/>
<dbReference type="InterPro" id="IPR050215">
    <property type="entry name" value="Thiolase-like_sf_Thiolase"/>
</dbReference>
<dbReference type="CDD" id="cd00751">
    <property type="entry name" value="thiolase"/>
    <property type="match status" value="1"/>
</dbReference>
<gene>
    <name evidence="9" type="ORF">GSI_06443</name>
</gene>
<accession>A0A2G8SDA3</accession>
<evidence type="ECO:0000256" key="1">
    <source>
        <dbReference type="ARBA" id="ARBA00004872"/>
    </source>
</evidence>
<dbReference type="STRING" id="1077348.A0A2G8SDA3"/>
<dbReference type="GO" id="GO:0010124">
    <property type="term" value="P:phenylacetate catabolic process"/>
    <property type="evidence" value="ECO:0007669"/>
    <property type="project" value="TreeGrafter"/>
</dbReference>
<dbReference type="GO" id="GO:0003988">
    <property type="term" value="F:acetyl-CoA C-acyltransferase activity"/>
    <property type="evidence" value="ECO:0007669"/>
    <property type="project" value="UniProtKB-EC"/>
</dbReference>
<dbReference type="Gene3D" id="3.40.47.10">
    <property type="match status" value="2"/>
</dbReference>
<feature type="domain" description="Thiolase C-terminal" evidence="8">
    <location>
        <begin position="294"/>
        <end position="375"/>
    </location>
</feature>
<reference evidence="9 10" key="1">
    <citation type="journal article" date="2015" name="Sci. Rep.">
        <title>Chromosome-level genome map provides insights into diverse defense mechanisms in the medicinal fungus Ganoderma sinense.</title>
        <authorList>
            <person name="Zhu Y."/>
            <person name="Xu J."/>
            <person name="Sun C."/>
            <person name="Zhou S."/>
            <person name="Xu H."/>
            <person name="Nelson D.R."/>
            <person name="Qian J."/>
            <person name="Song J."/>
            <person name="Luo H."/>
            <person name="Xiang L."/>
            <person name="Li Y."/>
            <person name="Xu Z."/>
            <person name="Ji A."/>
            <person name="Wang L."/>
            <person name="Lu S."/>
            <person name="Hayward A."/>
            <person name="Sun W."/>
            <person name="Li X."/>
            <person name="Schwartz D.C."/>
            <person name="Wang Y."/>
            <person name="Chen S."/>
        </authorList>
    </citation>
    <scope>NUCLEOTIDE SEQUENCE [LARGE SCALE GENOMIC DNA]</scope>
    <source>
        <strain evidence="9 10">ZZ0214-1</strain>
    </source>
</reference>
<dbReference type="InterPro" id="IPR020615">
    <property type="entry name" value="Thiolase_acyl_enz_int_AS"/>
</dbReference>
<evidence type="ECO:0008006" key="11">
    <source>
        <dbReference type="Google" id="ProtNLM"/>
    </source>
</evidence>
<dbReference type="NCBIfam" id="TIGR01930">
    <property type="entry name" value="AcCoA-C-Actrans"/>
    <property type="match status" value="1"/>
</dbReference>
<name>A0A2G8SDA3_9APHY</name>
<protein>
    <recommendedName>
        <fullName evidence="11">Thiolase N-terminal domain-containing protein</fullName>
    </recommendedName>
</protein>
<comment type="pathway">
    <text evidence="1">Lipid metabolism; fatty acid metabolism.</text>
</comment>
<evidence type="ECO:0000256" key="3">
    <source>
        <dbReference type="ARBA" id="ARBA00022679"/>
    </source>
</evidence>
<dbReference type="Pfam" id="PF02803">
    <property type="entry name" value="Thiolase_C"/>
    <property type="match status" value="1"/>
</dbReference>
<evidence type="ECO:0000256" key="6">
    <source>
        <dbReference type="RuleBase" id="RU003557"/>
    </source>
</evidence>
<comment type="catalytic activity">
    <reaction evidence="5">
        <text>an acyl-CoA + acetyl-CoA = a 3-oxoacyl-CoA + CoA</text>
        <dbReference type="Rhea" id="RHEA:21564"/>
        <dbReference type="ChEBI" id="CHEBI:57287"/>
        <dbReference type="ChEBI" id="CHEBI:57288"/>
        <dbReference type="ChEBI" id="CHEBI:58342"/>
        <dbReference type="ChEBI" id="CHEBI:90726"/>
        <dbReference type="EC" id="2.3.1.16"/>
    </reaction>
</comment>
<sequence>MAVERVKQVASHLAFGSVKGREALLRKSPEDVVITLAIRSPLCKAKRGGLKDTKSDEILYEMFKQTIARSSIDPALIQDVTVGTVLTAGAPYQARNAALAAGIPDTTPVQTINRWCSSGLMAVTDISNKIKAGQIEVGLAVGMESMTDNPDRGGPPMSDIVKESQLARDAAMPMGWTSENVAEDFNISREDMDEFAALSFQRAEKADKEGVFASEIVPFTAYVKDAGTGERTTKVLTKDDGIRYGTTKESLLKIKAAFPQWGKGHTTGGNASQITDGVAAVLLMTRKKAEQHGLKILAKHVTTSVTGLAPRIMGIGPSIAIPMVLEATGLTKDDVDLFEINEAFASMYVYCVRKLGLDVNKVNVHGGAIALGHPLDKFLLSYPRRDTDRIQIRCTGARQIATGLNALSRRNGKVEHLYKDHVVPSC</sequence>
<evidence type="ECO:0000256" key="2">
    <source>
        <dbReference type="ARBA" id="ARBA00010982"/>
    </source>
</evidence>
<dbReference type="PROSITE" id="PS00098">
    <property type="entry name" value="THIOLASE_1"/>
    <property type="match status" value="1"/>
</dbReference>
<dbReference type="Pfam" id="PF00108">
    <property type="entry name" value="Thiolase_N"/>
    <property type="match status" value="1"/>
</dbReference>
<dbReference type="InterPro" id="IPR020617">
    <property type="entry name" value="Thiolase_C"/>
</dbReference>
<dbReference type="Proteomes" id="UP000230002">
    <property type="component" value="Unassembled WGS sequence"/>
</dbReference>
<dbReference type="InterPro" id="IPR016039">
    <property type="entry name" value="Thiolase-like"/>
</dbReference>
<keyword evidence="10" id="KW-1185">Reference proteome</keyword>
<evidence type="ECO:0000259" key="8">
    <source>
        <dbReference type="Pfam" id="PF02803"/>
    </source>
</evidence>
<comment type="caution">
    <text evidence="9">The sequence shown here is derived from an EMBL/GenBank/DDBJ whole genome shotgun (WGS) entry which is preliminary data.</text>
</comment>
<dbReference type="InterPro" id="IPR020616">
    <property type="entry name" value="Thiolase_N"/>
</dbReference>
<proteinExistence type="inferred from homology"/>
<evidence type="ECO:0000313" key="9">
    <source>
        <dbReference type="EMBL" id="PIL31739.1"/>
    </source>
</evidence>
<dbReference type="InterPro" id="IPR002155">
    <property type="entry name" value="Thiolase"/>
</dbReference>
<comment type="similarity">
    <text evidence="2 6">Belongs to the thiolase-like superfamily. Thiolase family.</text>
</comment>
<dbReference type="PANTHER" id="PTHR43853:SF10">
    <property type="entry name" value="ACETYL-COA C-ACETYLTRANSFERASE"/>
    <property type="match status" value="1"/>
</dbReference>
<dbReference type="EMBL" id="AYKW01000012">
    <property type="protein sequence ID" value="PIL31739.1"/>
    <property type="molecule type" value="Genomic_DNA"/>
</dbReference>
<dbReference type="GO" id="GO:0005777">
    <property type="term" value="C:peroxisome"/>
    <property type="evidence" value="ECO:0007669"/>
    <property type="project" value="TreeGrafter"/>
</dbReference>
<evidence type="ECO:0000313" key="10">
    <source>
        <dbReference type="Proteomes" id="UP000230002"/>
    </source>
</evidence>
<dbReference type="GO" id="GO:0006635">
    <property type="term" value="P:fatty acid beta-oxidation"/>
    <property type="evidence" value="ECO:0007669"/>
    <property type="project" value="TreeGrafter"/>
</dbReference>